<dbReference type="SMART" id="SM00112">
    <property type="entry name" value="CA"/>
    <property type="match status" value="33"/>
</dbReference>
<dbReference type="FunFam" id="2.60.40.60:FF:000021">
    <property type="entry name" value="FAT atypical cadherin 1"/>
    <property type="match status" value="2"/>
</dbReference>
<dbReference type="PROSITE" id="PS01187">
    <property type="entry name" value="EGF_CA"/>
    <property type="match status" value="1"/>
</dbReference>
<dbReference type="Proteomes" id="UP000694395">
    <property type="component" value="Chromosome Y"/>
</dbReference>
<feature type="domain" description="Cadherin" evidence="19">
    <location>
        <begin position="776"/>
        <end position="880"/>
    </location>
</feature>
<feature type="domain" description="Cadherin" evidence="19">
    <location>
        <begin position="2234"/>
        <end position="2340"/>
    </location>
</feature>
<feature type="domain" description="Cadherin" evidence="19">
    <location>
        <begin position="2341"/>
        <end position="2442"/>
    </location>
</feature>
<evidence type="ECO:0000256" key="15">
    <source>
        <dbReference type="SAM" id="MobiDB-lite"/>
    </source>
</evidence>
<keyword evidence="2" id="KW-0217">Developmental protein</keyword>
<dbReference type="FunFam" id="2.60.40.60:FF:000165">
    <property type="entry name" value="FAT atypical cadherin 3"/>
    <property type="match status" value="1"/>
</dbReference>
<evidence type="ECO:0000259" key="17">
    <source>
        <dbReference type="PROSITE" id="PS50025"/>
    </source>
</evidence>
<dbReference type="SMART" id="SM00282">
    <property type="entry name" value="LamG"/>
    <property type="match status" value="1"/>
</dbReference>
<feature type="domain" description="EGF-like" evidence="18">
    <location>
        <begin position="4023"/>
        <end position="4059"/>
    </location>
</feature>
<dbReference type="FunFam" id="2.60.40.60:FF:000041">
    <property type="entry name" value="FAT atypical cadherin 1"/>
    <property type="match status" value="1"/>
</dbReference>
<feature type="domain" description="Cadherin" evidence="19">
    <location>
        <begin position="1615"/>
        <end position="1712"/>
    </location>
</feature>
<dbReference type="FunFam" id="2.60.40.60:FF:000053">
    <property type="entry name" value="FAT atypical cadherin 3"/>
    <property type="match status" value="1"/>
</dbReference>
<feature type="domain" description="Cadherin" evidence="19">
    <location>
        <begin position="1935"/>
        <end position="2036"/>
    </location>
</feature>
<dbReference type="GO" id="GO:0005509">
    <property type="term" value="F:calcium ion binding"/>
    <property type="evidence" value="ECO:0007669"/>
    <property type="project" value="UniProtKB-UniRule"/>
</dbReference>
<keyword evidence="4 16" id="KW-0812">Transmembrane</keyword>
<dbReference type="FunFam" id="2.60.40.60:FF:000024">
    <property type="entry name" value="FAT atypical cadherin 3"/>
    <property type="match status" value="1"/>
</dbReference>
<dbReference type="Gene3D" id="2.60.120.200">
    <property type="match status" value="1"/>
</dbReference>
<keyword evidence="8" id="KW-0130">Cell adhesion</keyword>
<dbReference type="PROSITE" id="PS00010">
    <property type="entry name" value="ASX_HYDROXYL"/>
    <property type="match status" value="1"/>
</dbReference>
<feature type="domain" description="Cadherin" evidence="19">
    <location>
        <begin position="2757"/>
        <end position="2861"/>
    </location>
</feature>
<feature type="domain" description="Cadherin" evidence="19">
    <location>
        <begin position="2862"/>
        <end position="2966"/>
    </location>
</feature>
<feature type="domain" description="Cadherin" evidence="19">
    <location>
        <begin position="3277"/>
        <end position="3381"/>
    </location>
</feature>
<reference evidence="20" key="1">
    <citation type="submission" date="2020-07" db="EMBL/GenBank/DDBJ databases">
        <title>A long reads based de novo assembly of the rainbow trout Arlee double haploid line genome.</title>
        <authorList>
            <person name="Gao G."/>
            <person name="Palti Y."/>
        </authorList>
    </citation>
    <scope>NUCLEOTIDE SEQUENCE [LARGE SCALE GENOMIC DNA]</scope>
</reference>
<feature type="domain" description="Cadherin" evidence="19">
    <location>
        <begin position="1306"/>
        <end position="1403"/>
    </location>
</feature>
<feature type="domain" description="Cadherin" evidence="19">
    <location>
        <begin position="1198"/>
        <end position="1290"/>
    </location>
</feature>
<dbReference type="CDD" id="cd00054">
    <property type="entry name" value="EGF_CA"/>
    <property type="match status" value="3"/>
</dbReference>
<evidence type="ECO:0000256" key="5">
    <source>
        <dbReference type="ARBA" id="ARBA00022729"/>
    </source>
</evidence>
<evidence type="ECO:0000256" key="7">
    <source>
        <dbReference type="ARBA" id="ARBA00022837"/>
    </source>
</evidence>
<feature type="domain" description="Cadherin" evidence="19">
    <location>
        <begin position="1404"/>
        <end position="1509"/>
    </location>
</feature>
<evidence type="ECO:0000256" key="16">
    <source>
        <dbReference type="SAM" id="Phobius"/>
    </source>
</evidence>
<evidence type="ECO:0000313" key="21">
    <source>
        <dbReference type="Proteomes" id="UP000694395"/>
    </source>
</evidence>
<dbReference type="Gene3D" id="2.60.40.60">
    <property type="entry name" value="Cadherins"/>
    <property type="match status" value="33"/>
</dbReference>
<keyword evidence="7 13" id="KW-0106">Calcium</keyword>
<keyword evidence="3 14" id="KW-0245">EGF-like domain</keyword>
<dbReference type="FunFam" id="2.60.40.60:FF:000084">
    <property type="entry name" value="FAT atypical cadherin 3"/>
    <property type="match status" value="1"/>
</dbReference>
<dbReference type="PROSITE" id="PS50268">
    <property type="entry name" value="CADHERIN_2"/>
    <property type="match status" value="32"/>
</dbReference>
<dbReference type="InterPro" id="IPR018097">
    <property type="entry name" value="EGF_Ca-bd_CS"/>
</dbReference>
<dbReference type="InterPro" id="IPR002126">
    <property type="entry name" value="Cadherin-like_dom"/>
</dbReference>
<feature type="domain" description="Cadherin" evidence="19">
    <location>
        <begin position="1825"/>
        <end position="1939"/>
    </location>
</feature>
<dbReference type="SMART" id="SM00181">
    <property type="entry name" value="EGF"/>
    <property type="match status" value="3"/>
</dbReference>
<feature type="domain" description="Cadherin" evidence="19">
    <location>
        <begin position="3382"/>
        <end position="3486"/>
    </location>
</feature>
<dbReference type="FunFam" id="2.60.40.60:FF:000064">
    <property type="entry name" value="FAT atypical cadherin 1"/>
    <property type="match status" value="1"/>
</dbReference>
<feature type="domain" description="EGF-like" evidence="18">
    <location>
        <begin position="3946"/>
        <end position="3983"/>
    </location>
</feature>
<keyword evidence="12" id="KW-0325">Glycoprotein</keyword>
<feature type="domain" description="Cadherin" evidence="19">
    <location>
        <begin position="324"/>
        <end position="417"/>
    </location>
</feature>
<evidence type="ECO:0000256" key="8">
    <source>
        <dbReference type="ARBA" id="ARBA00022889"/>
    </source>
</evidence>
<feature type="domain" description="Cadherin" evidence="19">
    <location>
        <begin position="2547"/>
        <end position="2654"/>
    </location>
</feature>
<evidence type="ECO:0000256" key="2">
    <source>
        <dbReference type="ARBA" id="ARBA00022473"/>
    </source>
</evidence>
<dbReference type="Ensembl" id="ENSOMYT00000120881.1">
    <property type="protein sequence ID" value="ENSOMYP00000113508.1"/>
    <property type="gene ID" value="ENSOMYG00000057112.1"/>
</dbReference>
<dbReference type="PROSITE" id="PS00232">
    <property type="entry name" value="CADHERIN_1"/>
    <property type="match status" value="12"/>
</dbReference>
<feature type="domain" description="Cadherin" evidence="19">
    <location>
        <begin position="2054"/>
        <end position="2132"/>
    </location>
</feature>
<evidence type="ECO:0000256" key="12">
    <source>
        <dbReference type="ARBA" id="ARBA00023180"/>
    </source>
</evidence>
<dbReference type="SMART" id="SM00179">
    <property type="entry name" value="EGF_CA"/>
    <property type="match status" value="3"/>
</dbReference>
<feature type="domain" description="Cadherin" evidence="19">
    <location>
        <begin position="21"/>
        <end position="109"/>
    </location>
</feature>
<comment type="caution">
    <text evidence="14">Lacks conserved residue(s) required for the propagation of feature annotation.</text>
</comment>
<name>A0A8K9UMF0_ONCMY</name>
<dbReference type="FunFam" id="2.60.40.60:FF:000065">
    <property type="entry name" value="FAT atypical cadherin 1"/>
    <property type="match status" value="1"/>
</dbReference>
<dbReference type="InterPro" id="IPR013320">
    <property type="entry name" value="ConA-like_dom_sf"/>
</dbReference>
<evidence type="ECO:0000256" key="1">
    <source>
        <dbReference type="ARBA" id="ARBA00004479"/>
    </source>
</evidence>
<feature type="region of interest" description="Disordered" evidence="15">
    <location>
        <begin position="4194"/>
        <end position="4272"/>
    </location>
</feature>
<evidence type="ECO:0000256" key="13">
    <source>
        <dbReference type="PROSITE-ProRule" id="PRU00043"/>
    </source>
</evidence>
<feature type="domain" description="Cadherin" evidence="19">
    <location>
        <begin position="418"/>
        <end position="523"/>
    </location>
</feature>
<dbReference type="InterPro" id="IPR000742">
    <property type="entry name" value="EGF"/>
</dbReference>
<dbReference type="CDD" id="cd11304">
    <property type="entry name" value="Cadherin_repeat"/>
    <property type="match status" value="33"/>
</dbReference>
<keyword evidence="10 16" id="KW-0472">Membrane</keyword>
<dbReference type="GO" id="GO:0043005">
    <property type="term" value="C:neuron projection"/>
    <property type="evidence" value="ECO:0007669"/>
    <property type="project" value="UniProtKB-ARBA"/>
</dbReference>
<dbReference type="InterPro" id="IPR000152">
    <property type="entry name" value="EGF-type_Asp/Asn_hydroxyl_site"/>
</dbReference>
<dbReference type="GO" id="GO:0001764">
    <property type="term" value="P:neuron migration"/>
    <property type="evidence" value="ECO:0007669"/>
    <property type="project" value="UniProtKB-ARBA"/>
</dbReference>
<dbReference type="FunFam" id="2.60.40.60:FF:000066">
    <property type="entry name" value="FAT atypical cadherin 1"/>
    <property type="match status" value="1"/>
</dbReference>
<dbReference type="FunFam" id="2.60.40.60:FF:000071">
    <property type="entry name" value="FAT atypical cadherin 1"/>
    <property type="match status" value="1"/>
</dbReference>
<dbReference type="InterPro" id="IPR001881">
    <property type="entry name" value="EGF-like_Ca-bd_dom"/>
</dbReference>
<keyword evidence="9 16" id="KW-1133">Transmembrane helix</keyword>
<dbReference type="Pfam" id="PF02210">
    <property type="entry name" value="Laminin_G_2"/>
    <property type="match status" value="1"/>
</dbReference>
<dbReference type="FunFam" id="2.60.40.60:FF:000080">
    <property type="entry name" value="FAT atypical cadherin 1"/>
    <property type="match status" value="1"/>
</dbReference>
<dbReference type="FunFam" id="2.60.40.60:FF:000039">
    <property type="entry name" value="FAT atypical cadherin 3"/>
    <property type="match status" value="1"/>
</dbReference>
<dbReference type="CDD" id="cd00110">
    <property type="entry name" value="LamG"/>
    <property type="match status" value="1"/>
</dbReference>
<feature type="domain" description="Cadherin" evidence="19">
    <location>
        <begin position="2655"/>
        <end position="2756"/>
    </location>
</feature>
<protein>
    <submittedName>
        <fullName evidence="20">Uncharacterized protein</fullName>
    </submittedName>
</protein>
<dbReference type="PROSITE" id="PS01186">
    <property type="entry name" value="EGF_2"/>
    <property type="match status" value="1"/>
</dbReference>
<keyword evidence="5" id="KW-0732">Signal</keyword>
<feature type="compositionally biased region" description="Basic and acidic residues" evidence="15">
    <location>
        <begin position="4197"/>
        <end position="4232"/>
    </location>
</feature>
<evidence type="ECO:0000256" key="3">
    <source>
        <dbReference type="ARBA" id="ARBA00022536"/>
    </source>
</evidence>
<feature type="transmembrane region" description="Helical" evidence="16">
    <location>
        <begin position="4082"/>
        <end position="4102"/>
    </location>
</feature>
<dbReference type="GO" id="GO:0009887">
    <property type="term" value="P:animal organ morphogenesis"/>
    <property type="evidence" value="ECO:0007669"/>
    <property type="project" value="UniProtKB-ARBA"/>
</dbReference>
<evidence type="ECO:0000256" key="14">
    <source>
        <dbReference type="PROSITE-ProRule" id="PRU00076"/>
    </source>
</evidence>
<feature type="domain" description="Cadherin" evidence="19">
    <location>
        <begin position="2443"/>
        <end position="2546"/>
    </location>
</feature>
<dbReference type="FunFam" id="2.60.40.60:FF:000015">
    <property type="entry name" value="FAT atypical cadherin 1"/>
    <property type="match status" value="2"/>
</dbReference>
<dbReference type="SUPFAM" id="SSF49313">
    <property type="entry name" value="Cadherin-like"/>
    <property type="match status" value="34"/>
</dbReference>
<feature type="domain" description="Cadherin" evidence="19">
    <location>
        <begin position="1711"/>
        <end position="1824"/>
    </location>
</feature>
<dbReference type="GO" id="GO:0007156">
    <property type="term" value="P:homophilic cell adhesion via plasma membrane adhesion molecules"/>
    <property type="evidence" value="ECO:0007669"/>
    <property type="project" value="InterPro"/>
</dbReference>
<dbReference type="PROSITE" id="PS00022">
    <property type="entry name" value="EGF_1"/>
    <property type="match status" value="3"/>
</dbReference>
<dbReference type="GO" id="GO:0048646">
    <property type="term" value="P:anatomical structure formation involved in morphogenesis"/>
    <property type="evidence" value="ECO:0007669"/>
    <property type="project" value="UniProtKB-ARBA"/>
</dbReference>
<dbReference type="PROSITE" id="PS50026">
    <property type="entry name" value="EGF_3"/>
    <property type="match status" value="3"/>
</dbReference>
<feature type="domain" description="Cadherin" evidence="19">
    <location>
        <begin position="881"/>
        <end position="986"/>
    </location>
</feature>
<dbReference type="InterPro" id="IPR001791">
    <property type="entry name" value="Laminin_G"/>
</dbReference>
<sequence length="4272" mass="466874">MQNSAARTYTQSAVRMGVVLDPALTWEVRYSIEAGNSEGIFQAENLVLGDFSFLRVQTNGGSGGTLNREVQDNYTLTVRIYTHTHARGLEAFTTVFVNILDMNDLRPLFAPTSYSFVVPEGSPLGASVGRVTATDADVGSNGQFYYFFRERVELFSVHPTSGVVTLTGQPITGQRMELEVRAVDRGIKLYGTNGVSSTAKVVLTVEPVNEFSPVLSMVALVPSWLDQDPVFAVVTVEDQDEGVCGDIEWVSIVEGDPLEQFKVDRSPVGNEYKVKTSEPVDWKKFPYGCNLTLQAKDRGTPPLFSNTQVQENTHCDLTFQVRFDKQLYQVRLSEIAPPGTIIVEVRITPGPPNVNYSFSTFSASPYFLINPLTGVITTTTPLTSLSQDVVELEVLEQGSKLRTRVTIEDANGNTPTFARPAYDVSIEETMPVGTVILVVSAVDDDKGENGCITHSIAGLQALPFTIDQDSGEVLTTRELDYETSSDLYMFSVRASDWGSPYRRENEVNVTVRLINVNDNRPLFERVGCRGMIEQDFPVGQNIVTMSAVDIDDLGLVKYRILSGNDLDYFNLNPDSGALALRRSLASANLKTVVFNLKVEATDGELFSEPTYVNVTVVRGGMPSRSVTCRETGVAQSLAELVLQKATALRRPRVDEGYTDLFSANRLTPQFESFPSSIVVREDLAKGASVFQVRATDDDTAFNGHILYAISNGNRDSCFDIAMETGLMTVFLPLDRERSDRYVLNVTVYDQGLPQRSNWRLLTVNVEDANDNEPVFAKDSYSVVVPENTALGTEVVQVVAVDRDLGSNGEVSYSLLTAVPQFSINSNTGAVVVSGQLDRETIPAFSLKVEARDKAERGTQRFKVTTLSITLEDVNDCPPLFVPGSYSARVLEDLPLGAVIAWLQTQDSDLGLGGQVSYALANDGNGIFEVDAVSGAVRVGKRLDYERQQIYNLTVVAEDRGTPILRSLSYLDIEVVDVDENLFSPYFSEFAVRGSVKENSRVGTSVLVVSARDEGGDEGVIRYSVRGGSGIGSFSIDEETGLIYTTGILDCETKSSYWLTVHATTRGVTPLSASIEVFIQVEDVNDNSPLTSDPIYHPVVMENSPKDLSVIRIQAQDPDFTAMPGRLSYRITAGNPQNFFSINSKTGLITTTSRKLDREQQAEHFLEITVMDSPVMSRLSTVWVIVHIQDENDNIPTFTESVYRISLPERDRNKRGDPVYRVFASDLDLDTNGNITYSIVGGNDDEKFSIDPLTAMVSSHKMVTAGSYDIITIKALDGGSPPLWSTVKLHMMWVRKPVPSLLPLVFSQRYYNFSVSEATAVGQPVGLVSVRQTDTPLWFDIIEGGYDSGFDVQQGMGTVVIARPLDAEGQSLYNLTVMVTDGTNTANTQVFIRVLDSNDNPPVFSQPTYDISVSEDMPADTELLRVRASDVDERARLSYSIHSSVDPASMRLFKINPGTGVVYSADRLDHEARTQHILTIMVKDQEFPFNRDLCRILVAVEDINDNVPYFSSTVYDAVAYESSPPGSPVLQVSALDRDNGPNGLLQYSIEAGNTGAVFAIDAATGVISVARDLDLSSVGYYIITVRVTDSGTPPLTATATARVSLTLSDSSQPKFSQREYQAEVMENSATGRYVTMVSALSRSALVYDITAGNHERHFAINRHTGVITTRKALDFERTGSYSLVVRALSMAGVETSATVSVQVGDQNDCPPVFQQYVGVISEAAPVNSVVLAEDGNPLVIQASDRDRNLNALLVFNIIDETARSFFTVDSGTGSIRTISTLDYEMFSAFSFRVHVRDSGRPQRTADNPAQVHIKVVNINDSPPKFSQDSYETVLLLPTYPGVEALRVTAFDPDLTPDPAVTPADLSVTSALVYTLADRNLEHFSMERSTGVLTVKNRNLSKDRYRFNVKVWDGRFSSTVLVTILVREAMDSGLLFSLPIYSSSVAENDGNISIVTVVNAVGHRLNEPLKYTLLNAGGRFTVRPTSGVVLTMGIPFDREEQDSYELVVEASRVYDRLRVARVTVKVQVEDVNDNAPEFVDLPYYAAVQVGVSVCVSSDRDSGLNGDVIYKLKEEHRNFQVDPLRGELILKRSLEADLSNAEYKLTIVAQDGGSPSLSSEVELPVTIMNKAMPVFDKPFYGITVREDVPVSTPVLYINATSPQGQSVIYTVMEGDPSLQFDMGFDTGAIRVSYPLDYETTPYYRLTVKATDTQTGARSEVDVDIAVLDVNDNPPLFQNVSYSTTLPENSMIGTPVLQVLALDSDSERNSLVRYQILSDVYNSTDFFHIDSSSGLILTARTLDYETMQQYTFIIRATDSGDPALSSEVNVMVLVTDTNDNPPSFSQSLYEVYLSELAPRGQFVTCVQASDADSCDANRLRYNILSGDERMVFTMDTETGLISLSHQRRQGMRASFRLNVSVSDGVFTNTAEVNVYVLGANLYSPVFSQRFYLAETRENAPAGSRVIQVRATDEDSGLFGQVTFTFINDLGKSKFSIDAKGLITTAQKLDRENPSNKDIVLTVMALDGGGRAAFCTVRVVLTDENDNAPRFRAVEYRMSIKSNVAKGSLVTQIQASDLDAGPNGRVIYSLYSEARLPLVDVLEVEPDSGWMVTKGSLLHLQGTILSFFVKATDRGSPAKHSLVSAFIHVLPPDALVPSFTQPQYSFTIPEDTPVGTALGNIYLAPGQTGAYTAVGGETPDSTFLVERETGLVRLTNPLDYELVSIFRFKVSATTRRDLIESISTVDVEVKILDINDNKPLFETSSYIAMVMEGMPVGTRVVQVRALDPDWGSNGQVLYLPDNHQQYVMRKINKTGWITTLSVLDHEAGPSYTFVVVSSDLGELLQLSSTTVVTVSVADVNDNPPRFEREFYRGAVRESDPPGEVVSVLSTKDGDTTDKNKLVSYHITGGNPGGVFSIALVQGEWMVVVCGQLDREKQDFYLLNITASDGLYITRTAVEVTVMDANDNTPVCNQAVYRVTFPEDMPPNQVILTVRASDADTGTSAEIQYSLFGIGVEDFYMDANTGDMKTATVMDREMTSSYKLIAQATDGGGLFCRSEVSVTLLDVNDNPPSFFSSQYLANIYENAAPKALLTRLQASDPDEGPNRTVVYSLVDSADGFFSIDPVSGVVVLEKALDRETRDSYRVRIQASDRSGLQGALSSQVIVVLDVNDNPPVFQRRDYTVTVPEDVAMGTEILRLSATSDDIGANAEVTYSIRAGNELGKFQIDRNLGSISVVDDMDFEVCKDYFLTIEAWDGGAPPLSTATMVTIELMDVNDNAPAFSQDIYNVLVSEDASVGQTITRLLAEDLDSQVNGRITYSILRGDRGNQFWIDPVTGLLKVNKRLDREEVSNYTLSVQAFDSGSPAMSSTVIVNIDISDVNDNPPAFAPPNASTTVQLNQPAGSSLLKLSVTDKDSPNNGPPFEFRIVSGNEGNAFSVEQTGDLRSNRVLGPDATREFTLQVQASDSGKPRLSSSCWVFVRVVGDSQYRPSVNPLDIYIVTATDSYPGGPIGRIYASDRDVTDVLSFTQRPLQQRNPFKINRQDGSVVAVAGLEPGRYTCNATVSDGRYSVPVVVTVVVEQVTEDLLRSAITLRFSSLTPEDLLGFYLLKKRLRDVVGWGSSSLEQQQDPLHILGVQPMSGGIDLLLAMERPEGEGEGGGYLTSQELILRMGEGVLAGAEVLAPACSGELDCGDRVCEQALVVEGGAMVTYSTPTVGFITPRYSRMETCTCPGGTCPNPVEEQCEGQSCPIDMQCVRSSPTAPSVCQCLPDRMDQCAGQTSLSFSGNSYIKYRVKEGGQGGGGEMRLGLSIRTLQSRGVIMYTRANPCTMLKIESGRLWFQLDCDNTLGIMGISGRPINDGRWHAVTLELTSNYTLLSLDDSYVERRRAAGAPVRLWPLAPDPSFFFGAQDGFQGCLRSLVLNSNELPLQNKRSRYAEIAGLSEVKLGCVLYPDPCVTQPCLNGGTCKQLPSGGFRCSCSMRYTGGRCEEELTSCLPNPCQNGADCTAGDTAFVCGCPRGLAGLICDEDVNECEREECENGGVCMNTFGAYYCNCSYGYEGQFCGERSLLDPDPDLQEPLSYVGPVEIIGIGVLIFVISLLLLLYIIFRKKIRFQRKDSDSGFSQDGGGAKEGVAVGGVGTGVGMSAVSVETSYLLTKTGMGSEGIDSFLSSDSSHHILGGASRRGVAVCSVVPNLQPLSPCHSERNPAHKAPWERQGERDGREEEWEQRAYELERTQRASPRCSEEAQSPSAFQRESDGTRPLLQLSQAGYGADASY</sequence>
<feature type="domain" description="Cadherin" evidence="19">
    <location>
        <begin position="3069"/>
        <end position="3171"/>
    </location>
</feature>
<dbReference type="FunFam" id="2.60.40.60:FF:000052">
    <property type="entry name" value="FAT atypical cadherin 1"/>
    <property type="match status" value="1"/>
</dbReference>
<dbReference type="FunFam" id="2.10.25.10:FF:000172">
    <property type="entry name" value="FAT atypical cadherin 3"/>
    <property type="match status" value="1"/>
</dbReference>
<dbReference type="FunFam" id="2.60.40.60:FF:000032">
    <property type="entry name" value="FAT atypical cadherin 1"/>
    <property type="match status" value="1"/>
</dbReference>
<feature type="disulfide bond" evidence="14">
    <location>
        <begin position="4049"/>
        <end position="4058"/>
    </location>
</feature>
<keyword evidence="21" id="KW-1185">Reference proteome</keyword>
<dbReference type="Pfam" id="PF00008">
    <property type="entry name" value="EGF"/>
    <property type="match status" value="1"/>
</dbReference>
<keyword evidence="11 14" id="KW-1015">Disulfide bond</keyword>
<dbReference type="InterPro" id="IPR015919">
    <property type="entry name" value="Cadherin-like_sf"/>
</dbReference>
<feature type="domain" description="EGF-like" evidence="18">
    <location>
        <begin position="3985"/>
        <end position="4021"/>
    </location>
</feature>
<reference evidence="20" key="3">
    <citation type="submission" date="2025-09" db="UniProtKB">
        <authorList>
            <consortium name="Ensembl"/>
        </authorList>
    </citation>
    <scope>IDENTIFICATION</scope>
</reference>
<evidence type="ECO:0000256" key="9">
    <source>
        <dbReference type="ARBA" id="ARBA00022989"/>
    </source>
</evidence>
<dbReference type="GO" id="GO:0016358">
    <property type="term" value="P:dendrite development"/>
    <property type="evidence" value="ECO:0007669"/>
    <property type="project" value="UniProtKB-ARBA"/>
</dbReference>
<feature type="domain" description="Cadherin" evidence="19">
    <location>
        <begin position="110"/>
        <end position="215"/>
    </location>
</feature>
<evidence type="ECO:0000256" key="10">
    <source>
        <dbReference type="ARBA" id="ARBA00023136"/>
    </source>
</evidence>
<dbReference type="GO" id="GO:0005886">
    <property type="term" value="C:plasma membrane"/>
    <property type="evidence" value="ECO:0007669"/>
    <property type="project" value="UniProtKB-SubCell"/>
</dbReference>
<dbReference type="FunFam" id="2.60.40.60:FF:000051">
    <property type="entry name" value="FAT atypical cadherin 1"/>
    <property type="match status" value="1"/>
</dbReference>
<evidence type="ECO:0000256" key="11">
    <source>
        <dbReference type="ARBA" id="ARBA00023157"/>
    </source>
</evidence>
<feature type="disulfide bond" evidence="14">
    <location>
        <begin position="4011"/>
        <end position="4020"/>
    </location>
</feature>
<dbReference type="PANTHER" id="PTHR24026:SF126">
    <property type="entry name" value="PROTOCADHERIN FAT 4"/>
    <property type="match status" value="1"/>
</dbReference>
<feature type="domain" description="Cadherin" evidence="19">
    <location>
        <begin position="3172"/>
        <end position="3276"/>
    </location>
</feature>
<dbReference type="PROSITE" id="PS50025">
    <property type="entry name" value="LAM_G_DOMAIN"/>
    <property type="match status" value="1"/>
</dbReference>
<dbReference type="FunFam" id="2.60.40.60:FF:000026">
    <property type="entry name" value="FAT atypical cadherin 1"/>
    <property type="match status" value="2"/>
</dbReference>
<reference evidence="20" key="2">
    <citation type="submission" date="2025-08" db="UniProtKB">
        <authorList>
            <consortium name="Ensembl"/>
        </authorList>
    </citation>
    <scope>IDENTIFICATION</scope>
</reference>
<feature type="domain" description="Cadherin" evidence="19">
    <location>
        <begin position="2967"/>
        <end position="3068"/>
    </location>
</feature>
<dbReference type="FunFam" id="2.60.40.60:FF:000059">
    <property type="entry name" value="FAT atypical cadherin 3"/>
    <property type="match status" value="1"/>
</dbReference>
<evidence type="ECO:0000256" key="4">
    <source>
        <dbReference type="ARBA" id="ARBA00022692"/>
    </source>
</evidence>
<dbReference type="SUPFAM" id="SSF57196">
    <property type="entry name" value="EGF/Laminin"/>
    <property type="match status" value="3"/>
</dbReference>
<dbReference type="FunFam" id="2.60.40.60:FF:000033">
    <property type="entry name" value="FAT atypical cadherin 1"/>
    <property type="match status" value="1"/>
</dbReference>
<dbReference type="PANTHER" id="PTHR24026">
    <property type="entry name" value="FAT ATYPICAL CADHERIN-RELATED"/>
    <property type="match status" value="1"/>
</dbReference>
<dbReference type="FunFam" id="2.60.40.60:FF:000067">
    <property type="entry name" value="FAT atypical cadherin 1"/>
    <property type="match status" value="1"/>
</dbReference>
<dbReference type="FunFam" id="2.60.40.60:FF:000020">
    <property type="entry name" value="Dachsous cadherin-related 1b"/>
    <property type="match status" value="1"/>
</dbReference>
<dbReference type="FunFam" id="2.60.40.60:FF:000013">
    <property type="entry name" value="Cadherin EGF LAG seven-pass G-type receptor"/>
    <property type="match status" value="3"/>
</dbReference>
<dbReference type="Gene3D" id="2.10.25.10">
    <property type="entry name" value="Laminin"/>
    <property type="match status" value="3"/>
</dbReference>
<dbReference type="FunFam" id="2.60.40.60:FF:000058">
    <property type="entry name" value="FAT atypical cadherin 3"/>
    <property type="match status" value="1"/>
</dbReference>
<feature type="disulfide bond" evidence="14">
    <location>
        <begin position="3973"/>
        <end position="3982"/>
    </location>
</feature>
<feature type="domain" description="Cadherin" evidence="19">
    <location>
        <begin position="532"/>
        <end position="616"/>
    </location>
</feature>
<dbReference type="PRINTS" id="PR00205">
    <property type="entry name" value="CADHERIN"/>
</dbReference>
<dbReference type="FunFam" id="2.60.40.60:FF:000037">
    <property type="entry name" value="FAT atypical cadherin 1"/>
    <property type="match status" value="1"/>
</dbReference>
<feature type="domain" description="Cadherin" evidence="19">
    <location>
        <begin position="987"/>
        <end position="1090"/>
    </location>
</feature>
<keyword evidence="6" id="KW-0677">Repeat</keyword>
<feature type="domain" description="Cadherin" evidence="19">
    <location>
        <begin position="2133"/>
        <end position="2233"/>
    </location>
</feature>
<proteinExistence type="predicted"/>
<dbReference type="InterPro" id="IPR020894">
    <property type="entry name" value="Cadherin_CS"/>
</dbReference>
<dbReference type="SUPFAM" id="SSF49899">
    <property type="entry name" value="Concanavalin A-like lectins/glucanases"/>
    <property type="match status" value="1"/>
</dbReference>
<dbReference type="FunFam" id="2.60.40.60:FF:000061">
    <property type="entry name" value="FAT atypical cadherin 3"/>
    <property type="match status" value="2"/>
</dbReference>
<evidence type="ECO:0000313" key="20">
    <source>
        <dbReference type="Ensembl" id="ENSOMYP00000113508.1"/>
    </source>
</evidence>
<evidence type="ECO:0000259" key="18">
    <source>
        <dbReference type="PROSITE" id="PS50026"/>
    </source>
</evidence>
<accession>A0A8K9UMF0</accession>
<dbReference type="Pfam" id="PF00028">
    <property type="entry name" value="Cadherin"/>
    <property type="match status" value="27"/>
</dbReference>
<feature type="domain" description="Laminin G" evidence="17">
    <location>
        <begin position="3773"/>
        <end position="3943"/>
    </location>
</feature>
<evidence type="ECO:0000256" key="6">
    <source>
        <dbReference type="ARBA" id="ARBA00022737"/>
    </source>
</evidence>
<dbReference type="GeneTree" id="ENSGT00940000154981"/>
<dbReference type="GO" id="GO:0048667">
    <property type="term" value="P:cell morphogenesis involved in neuron differentiation"/>
    <property type="evidence" value="ECO:0007669"/>
    <property type="project" value="UniProtKB-ARBA"/>
</dbReference>
<feature type="domain" description="Cadherin" evidence="19">
    <location>
        <begin position="1091"/>
        <end position="1197"/>
    </location>
</feature>
<comment type="subcellular location">
    <subcellularLocation>
        <location evidence="1">Membrane</location>
        <topology evidence="1">Single-pass type I membrane protein</topology>
    </subcellularLocation>
</comment>
<feature type="domain" description="Cadherin" evidence="19">
    <location>
        <begin position="671"/>
        <end position="775"/>
    </location>
</feature>
<organism evidence="20 21">
    <name type="scientific">Oncorhynchus mykiss</name>
    <name type="common">Rainbow trout</name>
    <name type="synonym">Salmo gairdneri</name>
    <dbReference type="NCBI Taxonomy" id="8022"/>
    <lineage>
        <taxon>Eukaryota</taxon>
        <taxon>Metazoa</taxon>
        <taxon>Chordata</taxon>
        <taxon>Craniata</taxon>
        <taxon>Vertebrata</taxon>
        <taxon>Euteleostomi</taxon>
        <taxon>Actinopterygii</taxon>
        <taxon>Neopterygii</taxon>
        <taxon>Teleostei</taxon>
        <taxon>Protacanthopterygii</taxon>
        <taxon>Salmoniformes</taxon>
        <taxon>Salmonidae</taxon>
        <taxon>Salmoninae</taxon>
        <taxon>Oncorhynchus</taxon>
    </lineage>
</organism>
<feature type="domain" description="Cadherin" evidence="19">
    <location>
        <begin position="1510"/>
        <end position="1614"/>
    </location>
</feature>
<evidence type="ECO:0000259" key="19">
    <source>
        <dbReference type="PROSITE" id="PS50268"/>
    </source>
</evidence>